<evidence type="ECO:0000313" key="12">
    <source>
        <dbReference type="EMBL" id="KAJ3443266.1"/>
    </source>
</evidence>
<accession>A0AAV7ZMN1</accession>
<dbReference type="InterPro" id="IPR018240">
    <property type="entry name" value="Clathrin_mu_CS"/>
</dbReference>
<evidence type="ECO:0000256" key="1">
    <source>
        <dbReference type="ARBA" id="ARBA00004236"/>
    </source>
</evidence>
<sequence length="434" mass="49398">MISGILFINELGKVLISRIYRQDITISFIDQFKIKVLAAKKTTNPIKHVEGTTFCFRRIGSFFIVAVTKKNINAALVFEFLNTIIEIFKGYFGEKFNENTIRTNFSLVYELLDEIIDFGYPQTTETDILKLYITRENQRQTKKSKESVKQISIKATGVIGWRQEGLKYSRNEVFLDIVENLHFLVSNSGKFLKSDVFGEIIMKSRLSGMPDCKLGLNDKVLLDKRSGGKRTKMKNTRGGNTPIVIDDVTFHQCVKLSKFDTDRSISFVPPDGEFQCASYRVTENVKKPFKVIPIVKERGAITVDVKVTVISLFSENLFAKNTVVRIPTPPNTAECVITTQTGKAKYDPQINCIVWSIKRFQGKEELSLSAEVNLIRGKQSVWSRPPISLDFTIPSYTSSGLRVRYLKVVEKSITEVVKWVRYLCVSKGTFQVRI</sequence>
<keyword evidence="8" id="KW-0168">Coated pit</keyword>
<reference evidence="13" key="1">
    <citation type="submission" date="2022-08" db="EMBL/GenBank/DDBJ databases">
        <title>Novel sulfate-reducing endosymbionts in the free-living metamonad Anaeramoeba.</title>
        <authorList>
            <person name="Jerlstrom-Hultqvist J."/>
            <person name="Cepicka I."/>
            <person name="Gallot-Lavallee L."/>
            <person name="Salas-Leiva D."/>
            <person name="Curtis B.A."/>
            <person name="Zahonova K."/>
            <person name="Pipaliya S."/>
            <person name="Dacks J."/>
            <person name="Roger A.J."/>
        </authorList>
    </citation>
    <scope>NUCLEOTIDE SEQUENCE</scope>
    <source>
        <strain evidence="13">Schooner1</strain>
    </source>
</reference>
<dbReference type="GO" id="GO:0006897">
    <property type="term" value="P:endocytosis"/>
    <property type="evidence" value="ECO:0007669"/>
    <property type="project" value="UniProtKB-KW"/>
</dbReference>
<dbReference type="InterPro" id="IPR011012">
    <property type="entry name" value="Longin-like_dom_sf"/>
</dbReference>
<evidence type="ECO:0000256" key="3">
    <source>
        <dbReference type="ARBA" id="ARBA00022448"/>
    </source>
</evidence>
<evidence type="ECO:0000313" key="16">
    <source>
        <dbReference type="Proteomes" id="UP001150062"/>
    </source>
</evidence>
<dbReference type="InterPro" id="IPR028565">
    <property type="entry name" value="MHD"/>
</dbReference>
<evidence type="ECO:0000256" key="6">
    <source>
        <dbReference type="ARBA" id="ARBA00022927"/>
    </source>
</evidence>
<evidence type="ECO:0000256" key="8">
    <source>
        <dbReference type="ARBA" id="ARBA00023176"/>
    </source>
</evidence>
<dbReference type="Pfam" id="PF01217">
    <property type="entry name" value="Clat_adaptor_s"/>
    <property type="match status" value="1"/>
</dbReference>
<dbReference type="InterPro" id="IPR036168">
    <property type="entry name" value="AP2_Mu_C_sf"/>
</dbReference>
<dbReference type="CDD" id="cd14836">
    <property type="entry name" value="AP2_Mu_N"/>
    <property type="match status" value="1"/>
</dbReference>
<evidence type="ECO:0000256" key="2">
    <source>
        <dbReference type="ARBA" id="ARBA00004277"/>
    </source>
</evidence>
<keyword evidence="6 9" id="KW-0653">Protein transport</keyword>
<dbReference type="PIRSF" id="PIRSF005992">
    <property type="entry name" value="Clathrin_mu"/>
    <property type="match status" value="1"/>
</dbReference>
<evidence type="ECO:0000256" key="7">
    <source>
        <dbReference type="ARBA" id="ARBA00023136"/>
    </source>
</evidence>
<comment type="caution">
    <text evidence="12">The sequence shown here is derived from an EMBL/GenBank/DDBJ whole genome shotgun (WGS) entry which is preliminary data.</text>
</comment>
<keyword evidence="7" id="KW-0472">Membrane</keyword>
<evidence type="ECO:0000256" key="4">
    <source>
        <dbReference type="ARBA" id="ARBA00022475"/>
    </source>
</evidence>
<dbReference type="SUPFAM" id="SSF49447">
    <property type="entry name" value="Second domain of Mu2 adaptin subunit (ap50) of ap2 adaptor"/>
    <property type="match status" value="1"/>
</dbReference>
<organism evidence="12 15">
    <name type="scientific">Anaeramoeba flamelloides</name>
    <dbReference type="NCBI Taxonomy" id="1746091"/>
    <lineage>
        <taxon>Eukaryota</taxon>
        <taxon>Metamonada</taxon>
        <taxon>Anaeramoebidae</taxon>
        <taxon>Anaeramoeba</taxon>
    </lineage>
</organism>
<dbReference type="Gene3D" id="2.60.40.1170">
    <property type="entry name" value="Mu homology domain, subdomain B"/>
    <property type="match status" value="2"/>
</dbReference>
<keyword evidence="16" id="KW-1185">Reference proteome</keyword>
<dbReference type="Proteomes" id="UP001150062">
    <property type="component" value="Unassembled WGS sequence"/>
</dbReference>
<keyword evidence="4" id="KW-1003">Cell membrane</keyword>
<comment type="subcellular location">
    <subcellularLocation>
        <location evidence="1">Cell membrane</location>
    </subcellularLocation>
    <subcellularLocation>
        <location evidence="2">Membrane</location>
        <location evidence="2">Coated pit</location>
        <topology evidence="2">Peripheral membrane protein</topology>
        <orientation evidence="2">Cytoplasmic side</orientation>
    </subcellularLocation>
</comment>
<proteinExistence type="inferred from homology"/>
<dbReference type="Gene3D" id="3.30.450.60">
    <property type="match status" value="1"/>
</dbReference>
<comment type="similarity">
    <text evidence="9">Belongs to the adaptor complexes medium subunit family.</text>
</comment>
<dbReference type="GO" id="GO:0005905">
    <property type="term" value="C:clathrin-coated pit"/>
    <property type="evidence" value="ECO:0007669"/>
    <property type="project" value="UniProtKB-KW"/>
</dbReference>
<dbReference type="EMBL" id="JANTQA010000023">
    <property type="protein sequence ID" value="KAJ3443266.1"/>
    <property type="molecule type" value="Genomic_DNA"/>
</dbReference>
<evidence type="ECO:0000313" key="14">
    <source>
        <dbReference type="EMBL" id="KAJ6254572.1"/>
    </source>
</evidence>
<dbReference type="EMBL" id="JAOAOG010000191">
    <property type="protein sequence ID" value="KAJ6241849.1"/>
    <property type="molecule type" value="Genomic_DNA"/>
</dbReference>
<dbReference type="InterPro" id="IPR022775">
    <property type="entry name" value="AP_mu_sigma_su"/>
</dbReference>
<dbReference type="GO" id="GO:0005886">
    <property type="term" value="C:plasma membrane"/>
    <property type="evidence" value="ECO:0007669"/>
    <property type="project" value="UniProtKB-SubCell"/>
</dbReference>
<dbReference type="InterPro" id="IPR043532">
    <property type="entry name" value="AP2_Mu_N"/>
</dbReference>
<dbReference type="InterPro" id="IPR001392">
    <property type="entry name" value="Clathrin_mu"/>
</dbReference>
<reference evidence="12" key="2">
    <citation type="submission" date="2022-08" db="EMBL/GenBank/DDBJ databases">
        <title>Novel sulphate-reducing endosymbionts in the free-living metamonad Anaeramoeba.</title>
        <authorList>
            <person name="Jerlstrom-Hultqvist J."/>
            <person name="Cepicka I."/>
            <person name="Gallot-Lavallee L."/>
            <person name="Salas-Leiva D."/>
            <person name="Curtis B.A."/>
            <person name="Zahonova K."/>
            <person name="Pipaliya S."/>
            <person name="Dacks J."/>
            <person name="Roger A.J."/>
        </authorList>
    </citation>
    <scope>NUCLEOTIDE SEQUENCE</scope>
    <source>
        <strain evidence="12">Busselton2</strain>
    </source>
</reference>
<dbReference type="EMBL" id="JANTQA010000042">
    <property type="protein sequence ID" value="KAJ3434767.1"/>
    <property type="molecule type" value="Genomic_DNA"/>
</dbReference>
<dbReference type="InterPro" id="IPR043512">
    <property type="entry name" value="Mu2_C"/>
</dbReference>
<dbReference type="PROSITE" id="PS00990">
    <property type="entry name" value="CLAT_ADAPTOR_M_1"/>
    <property type="match status" value="1"/>
</dbReference>
<dbReference type="GO" id="GO:0030131">
    <property type="term" value="C:clathrin adaptor complex"/>
    <property type="evidence" value="ECO:0007669"/>
    <property type="project" value="UniProtKB-UniRule"/>
</dbReference>
<dbReference type="FunFam" id="3.30.450.60:FF:000002">
    <property type="entry name" value="AP-2 complex subunit mu, putative"/>
    <property type="match status" value="1"/>
</dbReference>
<dbReference type="InterPro" id="IPR050431">
    <property type="entry name" value="Adaptor_comp_med_subunit"/>
</dbReference>
<protein>
    <submittedName>
        <fullName evidence="12">Ap-2 complex subunit mu</fullName>
    </submittedName>
</protein>
<gene>
    <name evidence="11" type="ORF">M0812_01888</name>
    <name evidence="12" type="ORF">M0812_09100</name>
    <name evidence="13" type="ORF">M0813_00555</name>
    <name evidence="14" type="ORF">M0813_12174</name>
</gene>
<dbReference type="SUPFAM" id="SSF64356">
    <property type="entry name" value="SNARE-like"/>
    <property type="match status" value="1"/>
</dbReference>
<evidence type="ECO:0000313" key="11">
    <source>
        <dbReference type="EMBL" id="KAJ3434767.1"/>
    </source>
</evidence>
<dbReference type="PRINTS" id="PR00314">
    <property type="entry name" value="CLATHRINADPT"/>
</dbReference>
<name>A0AAV7ZMN1_9EUKA</name>
<dbReference type="AlphaFoldDB" id="A0AAV7ZMN1"/>
<evidence type="ECO:0000313" key="15">
    <source>
        <dbReference type="Proteomes" id="UP001146793"/>
    </source>
</evidence>
<evidence type="ECO:0000256" key="9">
    <source>
        <dbReference type="PIRNR" id="PIRNR005992"/>
    </source>
</evidence>
<dbReference type="PANTHER" id="PTHR10529">
    <property type="entry name" value="AP COMPLEX SUBUNIT MU"/>
    <property type="match status" value="1"/>
</dbReference>
<dbReference type="CDD" id="cd09251">
    <property type="entry name" value="AP-2_Mu2_Cterm"/>
    <property type="match status" value="1"/>
</dbReference>
<evidence type="ECO:0000259" key="10">
    <source>
        <dbReference type="PROSITE" id="PS51072"/>
    </source>
</evidence>
<keyword evidence="5" id="KW-0254">Endocytosis</keyword>
<dbReference type="EMBL" id="JAOAOG010000018">
    <property type="protein sequence ID" value="KAJ6254572.1"/>
    <property type="molecule type" value="Genomic_DNA"/>
</dbReference>
<dbReference type="PROSITE" id="PS51072">
    <property type="entry name" value="MHD"/>
    <property type="match status" value="1"/>
</dbReference>
<evidence type="ECO:0000256" key="5">
    <source>
        <dbReference type="ARBA" id="ARBA00022583"/>
    </source>
</evidence>
<dbReference type="Proteomes" id="UP001146793">
    <property type="component" value="Unassembled WGS sequence"/>
</dbReference>
<keyword evidence="3 9" id="KW-0813">Transport</keyword>
<feature type="domain" description="MHD" evidence="10">
    <location>
        <begin position="170"/>
        <end position="433"/>
    </location>
</feature>
<dbReference type="Pfam" id="PF00928">
    <property type="entry name" value="Adap_comp_sub"/>
    <property type="match status" value="1"/>
</dbReference>
<dbReference type="GO" id="GO:0006886">
    <property type="term" value="P:intracellular protein transport"/>
    <property type="evidence" value="ECO:0007669"/>
    <property type="project" value="UniProtKB-UniRule"/>
</dbReference>
<evidence type="ECO:0000313" key="13">
    <source>
        <dbReference type="EMBL" id="KAJ6241849.1"/>
    </source>
</evidence>